<evidence type="ECO:0000313" key="3">
    <source>
        <dbReference type="Proteomes" id="UP001642487"/>
    </source>
</evidence>
<dbReference type="EMBL" id="OZ021735">
    <property type="protein sequence ID" value="CAK9308949.1"/>
    <property type="molecule type" value="Genomic_DNA"/>
</dbReference>
<feature type="region of interest" description="Disordered" evidence="1">
    <location>
        <begin position="1"/>
        <end position="32"/>
    </location>
</feature>
<dbReference type="Proteomes" id="UP001642487">
    <property type="component" value="Chromosome 1"/>
</dbReference>
<keyword evidence="3" id="KW-1185">Reference proteome</keyword>
<name>A0ABP0XM65_9ROSI</name>
<proteinExistence type="predicted"/>
<accession>A0ABP0XM65</accession>
<evidence type="ECO:0000256" key="1">
    <source>
        <dbReference type="SAM" id="MobiDB-lite"/>
    </source>
</evidence>
<reference evidence="2 3" key="1">
    <citation type="submission" date="2024-03" db="EMBL/GenBank/DDBJ databases">
        <authorList>
            <person name="Gkanogiannis A."/>
            <person name="Becerra Lopez-Lavalle L."/>
        </authorList>
    </citation>
    <scope>NUCLEOTIDE SEQUENCE [LARGE SCALE GENOMIC DNA]</scope>
</reference>
<feature type="non-terminal residue" evidence="2">
    <location>
        <position position="59"/>
    </location>
</feature>
<feature type="compositionally biased region" description="Polar residues" evidence="1">
    <location>
        <begin position="10"/>
        <end position="25"/>
    </location>
</feature>
<organism evidence="2 3">
    <name type="scientific">Citrullus colocynthis</name>
    <name type="common">colocynth</name>
    <dbReference type="NCBI Taxonomy" id="252529"/>
    <lineage>
        <taxon>Eukaryota</taxon>
        <taxon>Viridiplantae</taxon>
        <taxon>Streptophyta</taxon>
        <taxon>Embryophyta</taxon>
        <taxon>Tracheophyta</taxon>
        <taxon>Spermatophyta</taxon>
        <taxon>Magnoliopsida</taxon>
        <taxon>eudicotyledons</taxon>
        <taxon>Gunneridae</taxon>
        <taxon>Pentapetalae</taxon>
        <taxon>rosids</taxon>
        <taxon>fabids</taxon>
        <taxon>Cucurbitales</taxon>
        <taxon>Cucurbitaceae</taxon>
        <taxon>Benincaseae</taxon>
        <taxon>Citrullus</taxon>
    </lineage>
</organism>
<gene>
    <name evidence="2" type="ORF">CITCOLO1_LOCUS469</name>
</gene>
<protein>
    <submittedName>
        <fullName evidence="2">Uncharacterized protein</fullName>
    </submittedName>
</protein>
<evidence type="ECO:0000313" key="2">
    <source>
        <dbReference type="EMBL" id="CAK9308949.1"/>
    </source>
</evidence>
<sequence length="59" mass="6284">MVNLMRHPSSRSCHGGSSTGNNRASTRGGGGLLWESVPPMLVTSLRDKSRAFGTTIVRV</sequence>